<dbReference type="AlphaFoldDB" id="A6P2L3"/>
<dbReference type="STRING" id="411467.BACCAP_04745"/>
<sequence>MQGKSPRQSFTARRRRNQMEICFFRGHAPRKKHFSACKRARFARAAQQAASSLKNACIFEKRKWARARKIFSCHRRSMPL</sequence>
<gene>
    <name evidence="1" type="ORF">BACCAP_04745</name>
</gene>
<reference evidence="1 2" key="1">
    <citation type="submission" date="2007-04" db="EMBL/GenBank/DDBJ databases">
        <authorList>
            <person name="Fulton L."/>
            <person name="Clifton S."/>
            <person name="Fulton B."/>
            <person name="Xu J."/>
            <person name="Minx P."/>
            <person name="Pepin K.H."/>
            <person name="Johnson M."/>
            <person name="Thiruvilangam P."/>
            <person name="Bhonagiri V."/>
            <person name="Nash W.E."/>
            <person name="Mardis E.R."/>
            <person name="Wilson R.K."/>
        </authorList>
    </citation>
    <scope>NUCLEOTIDE SEQUENCE [LARGE SCALE GENOMIC DNA]</scope>
    <source>
        <strain evidence="1 2">ATCC 29799</strain>
    </source>
</reference>
<dbReference type="EMBL" id="AAXG02000055">
    <property type="protein sequence ID" value="EDM97413.1"/>
    <property type="molecule type" value="Genomic_DNA"/>
</dbReference>
<dbReference type="Proteomes" id="UP000003639">
    <property type="component" value="Unassembled WGS sequence"/>
</dbReference>
<name>A6P2L3_9FIRM</name>
<accession>A6P2L3</accession>
<organism evidence="1 2">
    <name type="scientific">Pseudoflavonifractor capillosus ATCC 29799</name>
    <dbReference type="NCBI Taxonomy" id="411467"/>
    <lineage>
        <taxon>Bacteria</taxon>
        <taxon>Bacillati</taxon>
        <taxon>Bacillota</taxon>
        <taxon>Clostridia</taxon>
        <taxon>Eubacteriales</taxon>
        <taxon>Oscillospiraceae</taxon>
        <taxon>Pseudoflavonifractor</taxon>
    </lineage>
</organism>
<proteinExistence type="predicted"/>
<evidence type="ECO:0000313" key="1">
    <source>
        <dbReference type="EMBL" id="EDM97413.1"/>
    </source>
</evidence>
<keyword evidence="2" id="KW-1185">Reference proteome</keyword>
<protein>
    <submittedName>
        <fullName evidence="1">Uncharacterized protein</fullName>
    </submittedName>
</protein>
<evidence type="ECO:0000313" key="2">
    <source>
        <dbReference type="Proteomes" id="UP000003639"/>
    </source>
</evidence>
<reference evidence="1 2" key="2">
    <citation type="submission" date="2007-06" db="EMBL/GenBank/DDBJ databases">
        <title>Draft genome sequence of Pseudoflavonifractor capillosus ATCC 29799.</title>
        <authorList>
            <person name="Sudarsanam P."/>
            <person name="Ley R."/>
            <person name="Guruge J."/>
            <person name="Turnbaugh P.J."/>
            <person name="Mahowald M."/>
            <person name="Liep D."/>
            <person name="Gordon J."/>
        </authorList>
    </citation>
    <scope>NUCLEOTIDE SEQUENCE [LARGE SCALE GENOMIC DNA]</scope>
    <source>
        <strain evidence="1 2">ATCC 29799</strain>
    </source>
</reference>
<comment type="caution">
    <text evidence="1">The sequence shown here is derived from an EMBL/GenBank/DDBJ whole genome shotgun (WGS) entry which is preliminary data.</text>
</comment>